<dbReference type="EMBL" id="CP009919">
    <property type="protein sequence ID" value="AJI20122.1"/>
    <property type="molecule type" value="Genomic_DNA"/>
</dbReference>
<keyword evidence="1" id="KW-0614">Plasmid</keyword>
<organism evidence="1 2">
    <name type="scientific">Priestia megaterium (strain ATCC 14581 / DSM 32 / CCUG 1817 / JCM 2506 / NBRC 15308 / NCIMB 9376 / NCTC 10342 / NRRL B-14308 / VKM B-512 / Ford 19)</name>
    <name type="common">Bacillus megaterium</name>
    <dbReference type="NCBI Taxonomy" id="1348623"/>
    <lineage>
        <taxon>Bacteria</taxon>
        <taxon>Bacillati</taxon>
        <taxon>Bacillota</taxon>
        <taxon>Bacilli</taxon>
        <taxon>Bacillales</taxon>
        <taxon>Bacillaceae</taxon>
        <taxon>Priestia</taxon>
    </lineage>
</organism>
<reference evidence="1 2" key="1">
    <citation type="journal article" date="2015" name="Genome Announc.">
        <title>Complete genome sequences for 35 biothreat assay-relevant bacillus species.</title>
        <authorList>
            <person name="Johnson S.L."/>
            <person name="Daligault H.E."/>
            <person name="Davenport K.W."/>
            <person name="Jaissle J."/>
            <person name="Frey K.G."/>
            <person name="Ladner J.T."/>
            <person name="Broomall S.M."/>
            <person name="Bishop-Lilly K.A."/>
            <person name="Bruce D.C."/>
            <person name="Gibbons H.S."/>
            <person name="Coyne S.R."/>
            <person name="Lo C.C."/>
            <person name="Meincke L."/>
            <person name="Munk A.C."/>
            <person name="Koroleva G.I."/>
            <person name="Rosenzweig C.N."/>
            <person name="Palacios G.F."/>
            <person name="Redden C.L."/>
            <person name="Minogue T.D."/>
            <person name="Chain P.S."/>
        </authorList>
    </citation>
    <scope>NUCLEOTIDE SEQUENCE [LARGE SCALE GENOMIC DNA]</scope>
    <source>
        <strain evidence="2">ATCC 14581 / DSM 32 / JCM 2506 / NBRC 15308 / NCIMB 9376 / NCTC 10342 / NRRL B-14308 / VKM B-512</strain>
        <plasmid evidence="1 2">pBMV_1</plasmid>
    </source>
</reference>
<dbReference type="RefSeq" id="WP_051975682.1">
    <property type="nucleotide sequence ID" value="NZ_BCVB01000022.1"/>
</dbReference>
<accession>A0A0B6AGE2</accession>
<dbReference type="AlphaFoldDB" id="A0A0B6AGE2"/>
<dbReference type="KEGG" id="bmeg:BG04_5962"/>
<evidence type="ECO:0000313" key="1">
    <source>
        <dbReference type="EMBL" id="AJI20122.1"/>
    </source>
</evidence>
<dbReference type="HOGENOM" id="CLU_031947_0_0_9"/>
<name>A0A0B6AGE2_PRIM2</name>
<dbReference type="Proteomes" id="UP000031829">
    <property type="component" value="Plasmid pBMV_1"/>
</dbReference>
<sequence length="517" mass="60269">MVTTKTQKKVAVKDLETDTTTVEQLAYYRILAPLKVRSLLSHLSSSEKKSISFDFKKMKNGDLDPLRYTFIEEVDKQQTGSTETSENKESTPYKVDFVNMQKKAFNLYEGIIHIYGIPDDGIKLPVEEVKIDELKIGKNEVVYMNNESTLVTYQIIETEKGFKVVIEDTLTLDFDRRKKSGLFHLERVKSLGSYMKCLRLINYYIQRNKFPFQSLQLSGGTLNLKGHLQQIEEEIESYKELIDICTQIGISENYIFDDKEDFPSLFNAIINIFKNKQYSLLNIHQEKLEKTEIINIELSKYVKLALVYADGCFLNLYSEEALKITGRYSSITDVASNHGQDTVEPVMLSDNRENYDQKVSIFASRKIEEMVKDTNFDFDIVKLSFADEHHDIQADLTITSSLEYIDFYDKILDGNYLELALNLNQRYLAKYPKDEIAKVNVYLIKLKQDHELSEDEQNDLYNIQVRAEMNNEQTICFACEVLLKNKAEARKLFDTLHDEDKKELMEFPIYRFYQDLE</sequence>
<geneLocation type="plasmid" evidence="1 2">
    <name>pBMV_1</name>
</geneLocation>
<proteinExistence type="predicted"/>
<protein>
    <recommendedName>
        <fullName evidence="3">DUF4365 domain-containing protein</fullName>
    </recommendedName>
</protein>
<evidence type="ECO:0000313" key="2">
    <source>
        <dbReference type="Proteomes" id="UP000031829"/>
    </source>
</evidence>
<dbReference type="GeneID" id="93646110"/>
<gene>
    <name evidence="1" type="ORF">BG04_5962</name>
</gene>
<evidence type="ECO:0008006" key="3">
    <source>
        <dbReference type="Google" id="ProtNLM"/>
    </source>
</evidence>